<evidence type="ECO:0000313" key="1">
    <source>
        <dbReference type="EMBL" id="RVD92324.1"/>
    </source>
</evidence>
<evidence type="ECO:0000313" key="2">
    <source>
        <dbReference type="Proteomes" id="UP000282876"/>
    </source>
</evidence>
<name>A0A437AMF0_9MICR</name>
<dbReference type="AlphaFoldDB" id="A0A437AMF0"/>
<reference evidence="1 2" key="1">
    <citation type="submission" date="2018-10" db="EMBL/GenBank/DDBJ databases">
        <title>Draft genome sequence of the microsporidian Tubulinosema ratisbonensis.</title>
        <authorList>
            <person name="Polonais V."/>
            <person name="Peyretaillade E."/>
            <person name="Niehus S."/>
            <person name="Wawrzyniak I."/>
            <person name="Franchet A."/>
            <person name="Gaspin C."/>
            <person name="Reichstadt M."/>
            <person name="Belser C."/>
            <person name="Labadie K."/>
            <person name="Delbac F."/>
            <person name="Ferrandon D."/>
        </authorList>
    </citation>
    <scope>NUCLEOTIDE SEQUENCE [LARGE SCALE GENOMIC DNA]</scope>
    <source>
        <strain evidence="1 2">Franzen</strain>
    </source>
</reference>
<protein>
    <submittedName>
        <fullName evidence="1">Uncharacterized protein</fullName>
    </submittedName>
</protein>
<gene>
    <name evidence="1" type="ORF">TUBRATIS_11810</name>
</gene>
<proteinExistence type="predicted"/>
<organism evidence="1 2">
    <name type="scientific">Tubulinosema ratisbonensis</name>
    <dbReference type="NCBI Taxonomy" id="291195"/>
    <lineage>
        <taxon>Eukaryota</taxon>
        <taxon>Fungi</taxon>
        <taxon>Fungi incertae sedis</taxon>
        <taxon>Microsporidia</taxon>
        <taxon>Tubulinosematoidea</taxon>
        <taxon>Tubulinosematidae</taxon>
        <taxon>Tubulinosema</taxon>
    </lineage>
</organism>
<sequence>MHLLRLINSVLSPSLWKKMDYNLIAEEAKSLSDKMTGAHIEKIFLVNVLTAHTLEQSQSNNDFFKNSKAASVDQQEVLRNAAKILLKDKPNETLKTDLLNYFYGFWDSATNRNKKLTDEVKKILSKLIILSEMIISGKMENTRSGIVKLSPKFLES</sequence>
<accession>A0A437AMF0</accession>
<comment type="caution">
    <text evidence="1">The sequence shown here is derived from an EMBL/GenBank/DDBJ whole genome shotgun (WGS) entry which is preliminary data.</text>
</comment>
<dbReference type="EMBL" id="RCSS01000248">
    <property type="protein sequence ID" value="RVD92324.1"/>
    <property type="molecule type" value="Genomic_DNA"/>
</dbReference>
<keyword evidence="2" id="KW-1185">Reference proteome</keyword>
<dbReference type="Proteomes" id="UP000282876">
    <property type="component" value="Unassembled WGS sequence"/>
</dbReference>
<dbReference type="VEuPathDB" id="MicrosporidiaDB:TUBRATIS_11810"/>